<reference evidence="2 3" key="2">
    <citation type="submission" date="2019-09" db="EMBL/GenBank/DDBJ databases">
        <authorList>
            <person name="Jin C."/>
        </authorList>
    </citation>
    <scope>NUCLEOTIDE SEQUENCE [LARGE SCALE GENOMIC DNA]</scope>
    <source>
        <strain evidence="2 3">BN140041</strain>
    </source>
</reference>
<accession>A0A5B1M3N3</accession>
<evidence type="ECO:0000313" key="3">
    <source>
        <dbReference type="Proteomes" id="UP000324351"/>
    </source>
</evidence>
<evidence type="ECO:0000256" key="1">
    <source>
        <dbReference type="SAM" id="SignalP"/>
    </source>
</evidence>
<dbReference type="Proteomes" id="UP000324351">
    <property type="component" value="Unassembled WGS sequence"/>
</dbReference>
<feature type="chain" id="PRO_5023077058" evidence="1">
    <location>
        <begin position="26"/>
        <end position="229"/>
    </location>
</feature>
<comment type="caution">
    <text evidence="2">The sequence shown here is derived from an EMBL/GenBank/DDBJ whole genome shotgun (WGS) entry which is preliminary data.</text>
</comment>
<dbReference type="PROSITE" id="PS51257">
    <property type="entry name" value="PROKAR_LIPOPROTEIN"/>
    <property type="match status" value="1"/>
</dbReference>
<dbReference type="AlphaFoldDB" id="A0A5B1M3N3"/>
<keyword evidence="3" id="KW-1185">Reference proteome</keyword>
<reference evidence="2 3" key="1">
    <citation type="submission" date="2019-09" db="EMBL/GenBank/DDBJ databases">
        <title>Nocardioides panacisoli sp. nov., isolated from the soil of a ginseng field.</title>
        <authorList>
            <person name="Cho C."/>
        </authorList>
    </citation>
    <scope>NUCLEOTIDE SEQUENCE [LARGE SCALE GENOMIC DNA]</scope>
    <source>
        <strain evidence="2 3">BN140041</strain>
    </source>
</reference>
<sequence length="229" mass="24066">MSRRARLMAAVLGVALLGGCGSASAPSPPTGVDELVIPSPSLDAADFVDEIDNPWLPLAPGNEWVYQGSEAGARSVVTVLDDHREIQGVTATVVRTTVTDVQGREVEDRTTWFAQDEDGNVWSLGEDGVWEAGVGGAEAGLAMPARPRIGDGYRTEYLAGVAEDSAQVVSLDGSASVPYGDLTDLLETEVTSPLAPGVVERRLFARDIGLVRVVTDDEGDELALVAFEG</sequence>
<keyword evidence="1" id="KW-0732">Signal</keyword>
<dbReference type="EMBL" id="VUJW01000003">
    <property type="protein sequence ID" value="KAA1427246.1"/>
    <property type="molecule type" value="Genomic_DNA"/>
</dbReference>
<proteinExistence type="predicted"/>
<protein>
    <submittedName>
        <fullName evidence="2">Uncharacterized protein</fullName>
    </submittedName>
</protein>
<organism evidence="2 3">
    <name type="scientific">Nocardioides antri</name>
    <dbReference type="NCBI Taxonomy" id="2607659"/>
    <lineage>
        <taxon>Bacteria</taxon>
        <taxon>Bacillati</taxon>
        <taxon>Actinomycetota</taxon>
        <taxon>Actinomycetes</taxon>
        <taxon>Propionibacteriales</taxon>
        <taxon>Nocardioidaceae</taxon>
        <taxon>Nocardioides</taxon>
    </lineage>
</organism>
<dbReference type="RefSeq" id="WP_149749614.1">
    <property type="nucleotide sequence ID" value="NZ_VUJW01000003.1"/>
</dbReference>
<evidence type="ECO:0000313" key="2">
    <source>
        <dbReference type="EMBL" id="KAA1427246.1"/>
    </source>
</evidence>
<name>A0A5B1M3N3_9ACTN</name>
<gene>
    <name evidence="2" type="ORF">F0U47_07035</name>
</gene>
<feature type="signal peptide" evidence="1">
    <location>
        <begin position="1"/>
        <end position="25"/>
    </location>
</feature>